<keyword evidence="1" id="KW-0472">Membrane</keyword>
<feature type="transmembrane region" description="Helical" evidence="1">
    <location>
        <begin position="249"/>
        <end position="267"/>
    </location>
</feature>
<dbReference type="PATRIC" id="fig|1300345.3.peg.1675"/>
<comment type="caution">
    <text evidence="3">The sequence shown here is derived from an EMBL/GenBank/DDBJ whole genome shotgun (WGS) entry which is preliminary data.</text>
</comment>
<feature type="transmembrane region" description="Helical" evidence="1">
    <location>
        <begin position="35"/>
        <end position="68"/>
    </location>
</feature>
<sequence>MRIDRISVELRPRSSWEAAELGTALVRTHARAIWIPYVLVTLSVFLAIHAAFAWFGVLPWALLAYWWLKPVFDRVPLYVLSRAVFGAVPPARETLAAQRTWGWGWMLHYLTWRRLGFYRSLYMPVDLLEGGKDKHKRRNVIGGSARGVASWLTVVFVHFEAAFIFGAIAMVPLLLVPIEAWPELGERFGKAYIAQTHWVNVLYSALYYIASTVLEPFYVGAGFGLYLNRRTQLEAWDVELAFRRLRERLGGTLLVAFLALGLVLSPGRDAIAAEAAPAANDVPTLRETMGDAYVDPARFEKAVDATKTDPLLHPSERRTMWVPRDLKLKKPPDVDAGPVAKFIVALIGGIVKYGLWIVVGLLVVLLVTTFKSWWPWLRSAVPRRYVEPSPIETAPIDHAEDLPDDVVAAARALWAEGRARRALALLYRASVEAMVARTGATLVPGATEAECLRASRALGAADDRDAFARVVRTWQYAAYADRMPAAAEFESLLCLASSRFGWTA</sequence>
<evidence type="ECO:0000256" key="1">
    <source>
        <dbReference type="SAM" id="Phobius"/>
    </source>
</evidence>
<dbReference type="EMBL" id="JRKJ01000009">
    <property type="protein sequence ID" value="KGQ19105.1"/>
    <property type="molecule type" value="Genomic_DNA"/>
</dbReference>
<dbReference type="RefSeq" id="WP_036168641.1">
    <property type="nucleotide sequence ID" value="NZ_JRKJ01000009.1"/>
</dbReference>
<evidence type="ECO:0000313" key="4">
    <source>
        <dbReference type="Proteomes" id="UP000030518"/>
    </source>
</evidence>
<evidence type="ECO:0000313" key="3">
    <source>
        <dbReference type="EMBL" id="KGQ19105.1"/>
    </source>
</evidence>
<gene>
    <name evidence="3" type="ORF">LF41_3137</name>
</gene>
<feature type="domain" description="Protein-glutamine gamma-glutamyltransferase-like C-terminal" evidence="2">
    <location>
        <begin position="426"/>
        <end position="492"/>
    </location>
</feature>
<keyword evidence="1" id="KW-1133">Transmembrane helix</keyword>
<dbReference type="STRING" id="1300345.LF41_3137"/>
<dbReference type="eggNOG" id="ENOG502Z8D2">
    <property type="taxonomic scope" value="Bacteria"/>
</dbReference>
<dbReference type="AlphaFoldDB" id="A0A0A2WLH0"/>
<feature type="transmembrane region" description="Helical" evidence="1">
    <location>
        <begin position="148"/>
        <end position="175"/>
    </location>
</feature>
<dbReference type="InterPro" id="IPR025403">
    <property type="entry name" value="TgpA-like_C"/>
</dbReference>
<dbReference type="Pfam" id="PF13559">
    <property type="entry name" value="DUF4129"/>
    <property type="match status" value="1"/>
</dbReference>
<organism evidence="3 4">
    <name type="scientific">Lysobacter dokdonensis DS-58</name>
    <dbReference type="NCBI Taxonomy" id="1300345"/>
    <lineage>
        <taxon>Bacteria</taxon>
        <taxon>Pseudomonadati</taxon>
        <taxon>Pseudomonadota</taxon>
        <taxon>Gammaproteobacteria</taxon>
        <taxon>Lysobacterales</taxon>
        <taxon>Lysobacteraceae</taxon>
        <taxon>Noviluteimonas</taxon>
    </lineage>
</organism>
<keyword evidence="1 3" id="KW-0812">Transmembrane</keyword>
<reference evidence="3 4" key="1">
    <citation type="submission" date="2014-09" db="EMBL/GenBank/DDBJ databases">
        <title>Genome sequences of Lysobacter dokdonensis DS-58.</title>
        <authorList>
            <person name="Kim J.F."/>
            <person name="Kwak M.-J."/>
        </authorList>
    </citation>
    <scope>NUCLEOTIDE SEQUENCE [LARGE SCALE GENOMIC DNA]</scope>
    <source>
        <strain evidence="3 4">DS-58</strain>
    </source>
</reference>
<feature type="transmembrane region" description="Helical" evidence="1">
    <location>
        <begin position="353"/>
        <end position="374"/>
    </location>
</feature>
<dbReference type="Proteomes" id="UP000030518">
    <property type="component" value="Unassembled WGS sequence"/>
</dbReference>
<accession>A0A0A2WLH0</accession>
<keyword evidence="4" id="KW-1185">Reference proteome</keyword>
<protein>
    <submittedName>
        <fullName evidence="3">Transmembrane protein</fullName>
    </submittedName>
</protein>
<evidence type="ECO:0000259" key="2">
    <source>
        <dbReference type="Pfam" id="PF13559"/>
    </source>
</evidence>
<dbReference type="OrthoDB" id="183980at2"/>
<feature type="transmembrane region" description="Helical" evidence="1">
    <location>
        <begin position="205"/>
        <end position="228"/>
    </location>
</feature>
<proteinExistence type="predicted"/>
<name>A0A0A2WLH0_9GAMM</name>